<evidence type="ECO:0000313" key="2">
    <source>
        <dbReference type="Proteomes" id="UP000095463"/>
    </source>
</evidence>
<name>A0A1E5XWU2_9HYPH</name>
<evidence type="ECO:0000313" key="1">
    <source>
        <dbReference type="EMBL" id="OEO33042.1"/>
    </source>
</evidence>
<dbReference type="OrthoDB" id="8910972at2"/>
<protein>
    <recommendedName>
        <fullName evidence="3">CD-NTase-associated protein 12/Pycsar effector protein TIR domain-containing protein</fullName>
    </recommendedName>
</protein>
<organism evidence="1 2">
    <name type="scientific">Devosia insulae DS-56</name>
    <dbReference type="NCBI Taxonomy" id="1116389"/>
    <lineage>
        <taxon>Bacteria</taxon>
        <taxon>Pseudomonadati</taxon>
        <taxon>Pseudomonadota</taxon>
        <taxon>Alphaproteobacteria</taxon>
        <taxon>Hyphomicrobiales</taxon>
        <taxon>Devosiaceae</taxon>
        <taxon>Devosia</taxon>
    </lineage>
</organism>
<reference evidence="1 2" key="1">
    <citation type="journal article" date="2015" name="Genome Announc.">
        <title>Genome Assemblies of Three Soil-Associated Devosia species: D. insulae, D. limi, and D. soli.</title>
        <authorList>
            <person name="Hassan Y.I."/>
            <person name="Lepp D."/>
            <person name="Zhou T."/>
        </authorList>
    </citation>
    <scope>NUCLEOTIDE SEQUENCE [LARGE SCALE GENOMIC DNA]</scope>
    <source>
        <strain evidence="1 2">DS-56</strain>
    </source>
</reference>
<dbReference type="Proteomes" id="UP000095463">
    <property type="component" value="Unassembled WGS sequence"/>
</dbReference>
<dbReference type="RefSeq" id="WP_069907818.1">
    <property type="nucleotide sequence ID" value="NZ_LAJE02000040.1"/>
</dbReference>
<dbReference type="AlphaFoldDB" id="A0A1E5XWU2"/>
<sequence>MRVFWSWQADTGGKTGRHFVRDVLAAAVGELRDELTVYERAEIQLDHDRLGLTGSPDLAPVIYSKIRKATVFVADVTIVGSVTIHDGSVKRMINNNVGIELGFAAGALGDEAILMVQNTYYGRRDDLPFDLRGKAGPIEFSLAPSATRTEVEAEARALRQRLKAALRPFLPPSPVVETPPLERRRWQSTPLQFEGSERLDVLRSEGKPPRHVRFDAERGIYLRFMPQLALAEPLTSGRCLEIAESQHLALLYPEMRPGQAARNPQGAAVYRLRSPEGKNAAAATQLFHTGEIWAVTEAFFGPETFLAGQLLEPLVRVLRSFHETSVHKIGGVATTIEIEIGALGLSRLHCDLGRGRTVGPYFKDWIRVEATLQWTDFDPQREAIAQKFIDRMVEEAGERVVR</sequence>
<accession>A0A1E5XWU2</accession>
<keyword evidence="2" id="KW-1185">Reference proteome</keyword>
<proteinExistence type="predicted"/>
<comment type="caution">
    <text evidence="1">The sequence shown here is derived from an EMBL/GenBank/DDBJ whole genome shotgun (WGS) entry which is preliminary data.</text>
</comment>
<dbReference type="EMBL" id="LAJE02000040">
    <property type="protein sequence ID" value="OEO33042.1"/>
    <property type="molecule type" value="Genomic_DNA"/>
</dbReference>
<gene>
    <name evidence="1" type="ORF">VW23_008510</name>
</gene>
<evidence type="ECO:0008006" key="3">
    <source>
        <dbReference type="Google" id="ProtNLM"/>
    </source>
</evidence>